<dbReference type="HOGENOM" id="CLU_2034761_0_0_3"/>
<keyword evidence="3" id="KW-1185">Reference proteome</keyword>
<protein>
    <submittedName>
        <fullName evidence="2">Uncharacterized protein</fullName>
    </submittedName>
</protein>
<dbReference type="EMBL" id="CP003587">
    <property type="protein sequence ID" value="AGY60400.1"/>
    <property type="molecule type" value="Genomic_DNA"/>
</dbReference>
<dbReference type="PATRIC" id="fig|1183438.3.peg.4083"/>
<sequence length="121" mass="14009">MSEERIERIERNLETVTERLDSQIQLMAELRVGQVVLNQQLTQTQRQLGETNQQLALTDAAVSHLVGALERILPVIQIQQQQLAEQNQRIDEHSRRIEDLYRSQGHILRRLFGESDEGQSP</sequence>
<dbReference type="RefSeq" id="WP_023175746.1">
    <property type="nucleotide sequence ID" value="NC_022600.1"/>
</dbReference>
<organism evidence="2 3">
    <name type="scientific">Gloeobacter kilaueensis (strain ATCC BAA-2537 / CCAP 1431/1 / ULC 316 / JS1)</name>
    <dbReference type="NCBI Taxonomy" id="1183438"/>
    <lineage>
        <taxon>Bacteria</taxon>
        <taxon>Bacillati</taxon>
        <taxon>Cyanobacteriota</taxon>
        <taxon>Cyanophyceae</taxon>
        <taxon>Gloeobacterales</taxon>
        <taxon>Gloeobacteraceae</taxon>
        <taxon>Gloeobacter</taxon>
    </lineage>
</organism>
<evidence type="ECO:0000256" key="1">
    <source>
        <dbReference type="SAM" id="Coils"/>
    </source>
</evidence>
<dbReference type="Proteomes" id="UP000017396">
    <property type="component" value="Chromosome"/>
</dbReference>
<feature type="coiled-coil region" evidence="1">
    <location>
        <begin position="76"/>
        <end position="103"/>
    </location>
</feature>
<dbReference type="STRING" id="1183438.GKIL_4154"/>
<dbReference type="AlphaFoldDB" id="U5QRT4"/>
<proteinExistence type="predicted"/>
<evidence type="ECO:0000313" key="3">
    <source>
        <dbReference type="Proteomes" id="UP000017396"/>
    </source>
</evidence>
<dbReference type="OrthoDB" id="9932626at2"/>
<keyword evidence="1" id="KW-0175">Coiled coil</keyword>
<gene>
    <name evidence="2" type="ORF">GKIL_4154</name>
</gene>
<reference evidence="2 3" key="1">
    <citation type="journal article" date="2013" name="PLoS ONE">
        <title>Cultivation and Complete Genome Sequencing of Gloeobacter kilaueensis sp. nov., from a Lava Cave in Kilauea Caldera, Hawai'i.</title>
        <authorList>
            <person name="Saw J.H."/>
            <person name="Schatz M."/>
            <person name="Brown M.V."/>
            <person name="Kunkel D.D."/>
            <person name="Foster J.S."/>
            <person name="Shick H."/>
            <person name="Christensen S."/>
            <person name="Hou S."/>
            <person name="Wan X."/>
            <person name="Donachie S.P."/>
        </authorList>
    </citation>
    <scope>NUCLEOTIDE SEQUENCE [LARGE SCALE GENOMIC DNA]</scope>
    <source>
        <strain evidence="3">JS</strain>
    </source>
</reference>
<name>U5QRT4_GLOK1</name>
<accession>U5QRT4</accession>
<dbReference type="KEGG" id="glj:GKIL_4154"/>
<evidence type="ECO:0000313" key="2">
    <source>
        <dbReference type="EMBL" id="AGY60400.1"/>
    </source>
</evidence>